<keyword evidence="1" id="KW-0645">Protease</keyword>
<evidence type="ECO:0000256" key="5">
    <source>
        <dbReference type="ARBA" id="ARBA00022759"/>
    </source>
</evidence>
<reference evidence="9 10" key="1">
    <citation type="journal article" date="2017" name="PLoS Biol.">
        <title>The sea cucumber genome provides insights into morphological evolution and visceral regeneration.</title>
        <authorList>
            <person name="Zhang X."/>
            <person name="Sun L."/>
            <person name="Yuan J."/>
            <person name="Sun Y."/>
            <person name="Gao Y."/>
            <person name="Zhang L."/>
            <person name="Li S."/>
            <person name="Dai H."/>
            <person name="Hamel J.F."/>
            <person name="Liu C."/>
            <person name="Yu Y."/>
            <person name="Liu S."/>
            <person name="Lin W."/>
            <person name="Guo K."/>
            <person name="Jin S."/>
            <person name="Xu P."/>
            <person name="Storey K.B."/>
            <person name="Huan P."/>
            <person name="Zhang T."/>
            <person name="Zhou Y."/>
            <person name="Zhang J."/>
            <person name="Lin C."/>
            <person name="Li X."/>
            <person name="Xing L."/>
            <person name="Huo D."/>
            <person name="Sun M."/>
            <person name="Wang L."/>
            <person name="Mercier A."/>
            <person name="Li F."/>
            <person name="Yang H."/>
            <person name="Xiang J."/>
        </authorList>
    </citation>
    <scope>NUCLEOTIDE SEQUENCE [LARGE SCALE GENOMIC DNA]</scope>
    <source>
        <strain evidence="9">Shaxun</strain>
        <tissue evidence="9">Muscle</tissue>
    </source>
</reference>
<evidence type="ECO:0000256" key="7">
    <source>
        <dbReference type="ARBA" id="ARBA00022918"/>
    </source>
</evidence>
<dbReference type="InterPro" id="IPR043128">
    <property type="entry name" value="Rev_trsase/Diguanyl_cyclase"/>
</dbReference>
<name>A0A2G8JSY2_STIJA</name>
<organism evidence="9 10">
    <name type="scientific">Stichopus japonicus</name>
    <name type="common">Sea cucumber</name>
    <dbReference type="NCBI Taxonomy" id="307972"/>
    <lineage>
        <taxon>Eukaryota</taxon>
        <taxon>Metazoa</taxon>
        <taxon>Echinodermata</taxon>
        <taxon>Eleutherozoa</taxon>
        <taxon>Echinozoa</taxon>
        <taxon>Holothuroidea</taxon>
        <taxon>Aspidochirotacea</taxon>
        <taxon>Aspidochirotida</taxon>
        <taxon>Stichopodidae</taxon>
        <taxon>Apostichopus</taxon>
    </lineage>
</organism>
<keyword evidence="4" id="KW-0540">Nuclease</keyword>
<keyword evidence="6" id="KW-0378">Hydrolase</keyword>
<protein>
    <recommendedName>
        <fullName evidence="8">Reverse transcriptase domain-containing protein</fullName>
    </recommendedName>
</protein>
<dbReference type="GO" id="GO:0006508">
    <property type="term" value="P:proteolysis"/>
    <property type="evidence" value="ECO:0007669"/>
    <property type="project" value="UniProtKB-KW"/>
</dbReference>
<comment type="caution">
    <text evidence="9">The sequence shown here is derived from an EMBL/GenBank/DDBJ whole genome shotgun (WGS) entry which is preliminary data.</text>
</comment>
<dbReference type="InterPro" id="IPR043502">
    <property type="entry name" value="DNA/RNA_pol_sf"/>
</dbReference>
<dbReference type="OrthoDB" id="6150088at2759"/>
<accession>A0A2G8JSY2</accession>
<dbReference type="Pfam" id="PF00078">
    <property type="entry name" value="RVT_1"/>
    <property type="match status" value="1"/>
</dbReference>
<keyword evidence="10" id="KW-1185">Reference proteome</keyword>
<dbReference type="InterPro" id="IPR053134">
    <property type="entry name" value="RNA-dir_DNA_polymerase"/>
</dbReference>
<keyword evidence="2" id="KW-0808">Transferase</keyword>
<dbReference type="EMBL" id="MRZV01001305">
    <property type="protein sequence ID" value="PIK38887.1"/>
    <property type="molecule type" value="Genomic_DNA"/>
</dbReference>
<dbReference type="AlphaFoldDB" id="A0A2G8JSY2"/>
<dbReference type="Gene3D" id="3.10.10.10">
    <property type="entry name" value="HIV Type 1 Reverse Transcriptase, subunit A, domain 1"/>
    <property type="match status" value="1"/>
</dbReference>
<evidence type="ECO:0000259" key="8">
    <source>
        <dbReference type="PROSITE" id="PS50878"/>
    </source>
</evidence>
<dbReference type="FunFam" id="3.10.10.10:FF:000002">
    <property type="entry name" value="Retrovirus-related Pol polyprotein from transposon 17.6-like protein"/>
    <property type="match status" value="1"/>
</dbReference>
<feature type="domain" description="Reverse transcriptase" evidence="8">
    <location>
        <begin position="276"/>
        <end position="448"/>
    </location>
</feature>
<evidence type="ECO:0000256" key="2">
    <source>
        <dbReference type="ARBA" id="ARBA00022679"/>
    </source>
</evidence>
<evidence type="ECO:0000256" key="1">
    <source>
        <dbReference type="ARBA" id="ARBA00022670"/>
    </source>
</evidence>
<dbReference type="GO" id="GO:0003964">
    <property type="term" value="F:RNA-directed DNA polymerase activity"/>
    <property type="evidence" value="ECO:0007669"/>
    <property type="project" value="UniProtKB-KW"/>
</dbReference>
<keyword evidence="3" id="KW-0548">Nucleotidyltransferase</keyword>
<evidence type="ECO:0000256" key="6">
    <source>
        <dbReference type="ARBA" id="ARBA00022801"/>
    </source>
</evidence>
<dbReference type="GO" id="GO:0004519">
    <property type="term" value="F:endonuclease activity"/>
    <property type="evidence" value="ECO:0007669"/>
    <property type="project" value="UniProtKB-KW"/>
</dbReference>
<sequence length="448" mass="50035">MGLEFRGAFLVVRDPVGTPMEGRKQQVPGVLGSNTFSSLRGMLRDQLGSGYMSKLASDSQKLTWAHVLGMYEETRVCDANHKIGKVRISGEKVILVPARTVCKVDCTVKPAEGSHTYEALVEHTEAHVLPNGLRLIDGFVNVTNSGIITVQLCNFGLQDSYLQPRTPIADLLTGHVEVMAGLEEDSRLMVTLEEACVSITKDIEVGSELDAEEHEAVGKLLEKYSNVVSKGDNDIGHCSVVTHRIPLTDDTPIKVPHRRLPPQQWKEVRDHINTLLSQGIIRESSSPYASPVVVVRKKDGGMRLCVDYRALNNKTRKDAYPLPRIEEALDAIGGAKYFCTLDLAHGYHQVQMHESDVEKTAFRSGTGGLYEYLRMPFGLCNAPATFMRLMDHVFGDENFQSLLIYLDDILIFGTTFQETLDRLEMVLQRLQKFNLKVKPSKCQLFMKK</sequence>
<evidence type="ECO:0000256" key="3">
    <source>
        <dbReference type="ARBA" id="ARBA00022695"/>
    </source>
</evidence>
<proteinExistence type="predicted"/>
<keyword evidence="5" id="KW-0255">Endonuclease</keyword>
<dbReference type="FunFam" id="3.10.10.10:FF:000007">
    <property type="entry name" value="Retrovirus-related Pol polyprotein from transposon 17.6-like Protein"/>
    <property type="match status" value="1"/>
</dbReference>
<dbReference type="GO" id="GO:0008233">
    <property type="term" value="F:peptidase activity"/>
    <property type="evidence" value="ECO:0007669"/>
    <property type="project" value="UniProtKB-KW"/>
</dbReference>
<dbReference type="Proteomes" id="UP000230750">
    <property type="component" value="Unassembled WGS sequence"/>
</dbReference>
<evidence type="ECO:0000313" key="9">
    <source>
        <dbReference type="EMBL" id="PIK38887.1"/>
    </source>
</evidence>
<keyword evidence="7" id="KW-0695">RNA-directed DNA polymerase</keyword>
<dbReference type="CDD" id="cd01647">
    <property type="entry name" value="RT_LTR"/>
    <property type="match status" value="1"/>
</dbReference>
<dbReference type="Gene3D" id="3.30.70.270">
    <property type="match status" value="1"/>
</dbReference>
<gene>
    <name evidence="9" type="ORF">BSL78_24289</name>
</gene>
<dbReference type="SUPFAM" id="SSF56672">
    <property type="entry name" value="DNA/RNA polymerases"/>
    <property type="match status" value="1"/>
</dbReference>
<dbReference type="PROSITE" id="PS50878">
    <property type="entry name" value="RT_POL"/>
    <property type="match status" value="1"/>
</dbReference>
<dbReference type="PANTHER" id="PTHR24559">
    <property type="entry name" value="TRANSPOSON TY3-I GAG-POL POLYPROTEIN"/>
    <property type="match status" value="1"/>
</dbReference>
<evidence type="ECO:0000313" key="10">
    <source>
        <dbReference type="Proteomes" id="UP000230750"/>
    </source>
</evidence>
<evidence type="ECO:0000256" key="4">
    <source>
        <dbReference type="ARBA" id="ARBA00022722"/>
    </source>
</evidence>
<dbReference type="InterPro" id="IPR000477">
    <property type="entry name" value="RT_dom"/>
</dbReference>
<dbReference type="PANTHER" id="PTHR24559:SF435">
    <property type="entry name" value="RIBONUCLEASE H"/>
    <property type="match status" value="1"/>
</dbReference>